<evidence type="ECO:0000313" key="2">
    <source>
        <dbReference type="EMBL" id="MBB5039550.1"/>
    </source>
</evidence>
<evidence type="ECO:0000313" key="3">
    <source>
        <dbReference type="Proteomes" id="UP000534294"/>
    </source>
</evidence>
<dbReference type="RefSeq" id="WP_184211439.1">
    <property type="nucleotide sequence ID" value="NZ_JACHIF010000009.1"/>
</dbReference>
<gene>
    <name evidence="2" type="ORF">HNQ64_003825</name>
</gene>
<dbReference type="Gene3D" id="3.30.2310.20">
    <property type="entry name" value="RelE-like"/>
    <property type="match status" value="1"/>
</dbReference>
<sequence length="103" mass="11651">MGKKIIFLPEAEADLDEAAEFYEIQEPGLGDEVFDFLSARIDELVTTGGLHSISRGAHRAVVLGRFPYFTIHYRNDPSTITVLAVLDQRRDPEHNLNKLRGRI</sequence>
<dbReference type="AlphaFoldDB" id="A0A7W7YNP4"/>
<comment type="caution">
    <text evidence="2">The sequence shown here is derived from an EMBL/GenBank/DDBJ whole genome shotgun (WGS) entry which is preliminary data.</text>
</comment>
<dbReference type="InterPro" id="IPR035093">
    <property type="entry name" value="RelE/ParE_toxin_dom_sf"/>
</dbReference>
<name>A0A7W7YNP4_9BACT</name>
<proteinExistence type="predicted"/>
<dbReference type="InterPro" id="IPR007712">
    <property type="entry name" value="RelE/ParE_toxin"/>
</dbReference>
<reference evidence="2 3" key="1">
    <citation type="submission" date="2020-08" db="EMBL/GenBank/DDBJ databases">
        <title>Genomic Encyclopedia of Type Strains, Phase IV (KMG-IV): sequencing the most valuable type-strain genomes for metagenomic binning, comparative biology and taxonomic classification.</title>
        <authorList>
            <person name="Goeker M."/>
        </authorList>
    </citation>
    <scope>NUCLEOTIDE SEQUENCE [LARGE SCALE GENOMIC DNA]</scope>
    <source>
        <strain evidence="2 3">DSM 12251</strain>
    </source>
</reference>
<dbReference type="Pfam" id="PF05016">
    <property type="entry name" value="ParE_toxin"/>
    <property type="match status" value="1"/>
</dbReference>
<accession>A0A7W7YNP4</accession>
<dbReference type="Proteomes" id="UP000534294">
    <property type="component" value="Unassembled WGS sequence"/>
</dbReference>
<dbReference type="EMBL" id="JACHIF010000009">
    <property type="protein sequence ID" value="MBB5039550.1"/>
    <property type="molecule type" value="Genomic_DNA"/>
</dbReference>
<organism evidence="2 3">
    <name type="scientific">Prosthecobacter dejongeii</name>
    <dbReference type="NCBI Taxonomy" id="48465"/>
    <lineage>
        <taxon>Bacteria</taxon>
        <taxon>Pseudomonadati</taxon>
        <taxon>Verrucomicrobiota</taxon>
        <taxon>Verrucomicrobiia</taxon>
        <taxon>Verrucomicrobiales</taxon>
        <taxon>Verrucomicrobiaceae</taxon>
        <taxon>Prosthecobacter</taxon>
    </lineage>
</organism>
<keyword evidence="3" id="KW-1185">Reference proteome</keyword>
<evidence type="ECO:0000256" key="1">
    <source>
        <dbReference type="ARBA" id="ARBA00022649"/>
    </source>
</evidence>
<protein>
    <submittedName>
        <fullName evidence="2">Plasmid stabilization system protein ParE</fullName>
    </submittedName>
</protein>
<keyword evidence="1" id="KW-1277">Toxin-antitoxin system</keyword>